<keyword evidence="5" id="KW-0496">Mitochondrion</keyword>
<evidence type="ECO:0000256" key="4">
    <source>
        <dbReference type="ARBA" id="ARBA00022980"/>
    </source>
</evidence>
<dbReference type="PRINTS" id="PR01716">
    <property type="entry name" value="DEATHASSOCP3"/>
</dbReference>
<evidence type="ECO:0000256" key="2">
    <source>
        <dbReference type="ARBA" id="ARBA00009863"/>
    </source>
</evidence>
<dbReference type="InterPro" id="IPR019368">
    <property type="entry name" value="Ribosomal_mS29"/>
</dbReference>
<keyword evidence="3" id="KW-0809">Transit peptide</keyword>
<dbReference type="GeneID" id="101849759"/>
<reference evidence="9" key="1">
    <citation type="submission" date="2025-08" db="UniProtKB">
        <authorList>
            <consortium name="RefSeq"/>
        </authorList>
    </citation>
    <scope>IDENTIFICATION</scope>
</reference>
<evidence type="ECO:0000256" key="1">
    <source>
        <dbReference type="ARBA" id="ARBA00004173"/>
    </source>
</evidence>
<proteinExistence type="inferred from homology"/>
<name>A0ABM0ZX99_APLCA</name>
<evidence type="ECO:0000256" key="3">
    <source>
        <dbReference type="ARBA" id="ARBA00022946"/>
    </source>
</evidence>
<organism evidence="8 9">
    <name type="scientific">Aplysia californica</name>
    <name type="common">California sea hare</name>
    <dbReference type="NCBI Taxonomy" id="6500"/>
    <lineage>
        <taxon>Eukaryota</taxon>
        <taxon>Metazoa</taxon>
        <taxon>Spiralia</taxon>
        <taxon>Lophotrochozoa</taxon>
        <taxon>Mollusca</taxon>
        <taxon>Gastropoda</taxon>
        <taxon>Heterobranchia</taxon>
        <taxon>Euthyneura</taxon>
        <taxon>Tectipleura</taxon>
        <taxon>Aplysiida</taxon>
        <taxon>Aplysioidea</taxon>
        <taxon>Aplysiidae</taxon>
        <taxon>Aplysia</taxon>
    </lineage>
</organism>
<comment type="similarity">
    <text evidence="2">Belongs to the mitochondrion-specific ribosomal protein mS29 family.</text>
</comment>
<protein>
    <recommendedName>
        <fullName evidence="7">Small ribosomal subunit protein mS29</fullName>
    </recommendedName>
</protein>
<dbReference type="GO" id="GO:0005840">
    <property type="term" value="C:ribosome"/>
    <property type="evidence" value="ECO:0007669"/>
    <property type="project" value="UniProtKB-KW"/>
</dbReference>
<dbReference type="PANTHER" id="PTHR12810:SF0">
    <property type="entry name" value="SMALL RIBOSOMAL SUBUNIT PROTEIN MS29"/>
    <property type="match status" value="1"/>
</dbReference>
<comment type="subcellular location">
    <subcellularLocation>
        <location evidence="1">Mitochondrion</location>
    </subcellularLocation>
</comment>
<evidence type="ECO:0000313" key="9">
    <source>
        <dbReference type="RefSeq" id="XP_012936404.1"/>
    </source>
</evidence>
<keyword evidence="4 9" id="KW-0689">Ribosomal protein</keyword>
<dbReference type="InterPro" id="IPR008092">
    <property type="entry name" value="Ribosomal_mS29_met"/>
</dbReference>
<dbReference type="Pfam" id="PF10236">
    <property type="entry name" value="DAP3"/>
    <property type="match status" value="1"/>
</dbReference>
<dbReference type="PANTHER" id="PTHR12810">
    <property type="entry name" value="MITOCHONDRIAL 28S RIBOSOMAL PROTEIN S29"/>
    <property type="match status" value="1"/>
</dbReference>
<keyword evidence="8" id="KW-1185">Reference proteome</keyword>
<gene>
    <name evidence="9" type="primary">LOC101849759</name>
</gene>
<accession>A0ABM0ZX99</accession>
<sequence>MRERLVRVAGGMMKSLSRTAYLCVANDVKQGSSRCLSSVAEPKQSNLRQVFRTSEDDPRAHTLDHVGLFYKIPETEVNSMFKGCIHPWHLRLMNTFNEHCLMVRKPSVEVNGYLKNMNFNHPVPKFVYYGRRGAGKVCSLLHTMHFCARNDWIMVHVPWAGQWVRGWNKEVAESTHKPGRFDLPMDAAEWLSHFRIQNQNKLKDLKTTSEYIWTKREKADVGTPLDEIINFGLNRFKFSSDCVGVLLKELRLQAAEKGFKVLVAINSVNSFFVPWSKENTLKNSEKKQVLPHEVSLVHNFKKMLSPTWNNGAVVCTVNEGSNDQSLREDYTPQYLLGQEGFEWFDPFVPILVPEYSSTEALSCLSYYIDRNWIQNEHGRTEEGMKEIMFVSNRNPFNLYKVCSSL</sequence>
<evidence type="ECO:0000313" key="8">
    <source>
        <dbReference type="Proteomes" id="UP000694888"/>
    </source>
</evidence>
<evidence type="ECO:0000256" key="5">
    <source>
        <dbReference type="ARBA" id="ARBA00023128"/>
    </source>
</evidence>
<dbReference type="Proteomes" id="UP000694888">
    <property type="component" value="Unplaced"/>
</dbReference>
<evidence type="ECO:0000256" key="6">
    <source>
        <dbReference type="ARBA" id="ARBA00023274"/>
    </source>
</evidence>
<dbReference type="RefSeq" id="XP_012936404.1">
    <property type="nucleotide sequence ID" value="XM_013080950.2"/>
</dbReference>
<keyword evidence="6" id="KW-0687">Ribonucleoprotein</keyword>
<evidence type="ECO:0000256" key="7">
    <source>
        <dbReference type="ARBA" id="ARBA00035140"/>
    </source>
</evidence>